<evidence type="ECO:0000313" key="3">
    <source>
        <dbReference type="Proteomes" id="UP000230935"/>
    </source>
</evidence>
<evidence type="ECO:0000256" key="1">
    <source>
        <dbReference type="SAM" id="Phobius"/>
    </source>
</evidence>
<keyword evidence="1" id="KW-0812">Transmembrane</keyword>
<sequence length="174" mass="18543">MVNSKSRLANSNDGFTMIEMIIYIGIVGMFLTAISLMALEVSSGQAKTLVTQEVQQNLRLANQLLIQDIQAAADITSPTVGGSGNTLILDNGALDAITYTINGNVLTRQIGGNPPVEVTTDNVVTTAAFENLSYNNRSRNVGVTLNVSFNNPSGISDFDANSNVTYAVELKGRR</sequence>
<dbReference type="Pfam" id="PF07963">
    <property type="entry name" value="N_methyl"/>
    <property type="match status" value="1"/>
</dbReference>
<dbReference type="AlphaFoldDB" id="A0A2H0VZS4"/>
<proteinExistence type="predicted"/>
<evidence type="ECO:0008006" key="4">
    <source>
        <dbReference type="Google" id="ProtNLM"/>
    </source>
</evidence>
<protein>
    <recommendedName>
        <fullName evidence="4">Type II secretion system protein</fullName>
    </recommendedName>
</protein>
<reference evidence="3" key="1">
    <citation type="submission" date="2017-09" db="EMBL/GenBank/DDBJ databases">
        <title>Depth-based differentiation of microbial function through sediment-hosted aquifers and enrichment of novel symbionts in the deep terrestrial subsurface.</title>
        <authorList>
            <person name="Probst A.J."/>
            <person name="Ladd B."/>
            <person name="Jarett J.K."/>
            <person name="Geller-Mcgrath D.E."/>
            <person name="Sieber C.M.K."/>
            <person name="Emerson J.B."/>
            <person name="Anantharaman K."/>
            <person name="Thomas B.C."/>
            <person name="Malmstrom R."/>
            <person name="Stieglmeier M."/>
            <person name="Klingl A."/>
            <person name="Woyke T."/>
            <person name="Ryan C.M."/>
            <person name="Banfield J.F."/>
        </authorList>
    </citation>
    <scope>NUCLEOTIDE SEQUENCE [LARGE SCALE GENOMIC DNA]</scope>
</reference>
<keyword evidence="1" id="KW-1133">Transmembrane helix</keyword>
<feature type="transmembrane region" description="Helical" evidence="1">
    <location>
        <begin position="20"/>
        <end position="39"/>
    </location>
</feature>
<dbReference type="Proteomes" id="UP000230935">
    <property type="component" value="Unassembled WGS sequence"/>
</dbReference>
<gene>
    <name evidence="2" type="ORF">COT81_05660</name>
</gene>
<dbReference type="EMBL" id="PEZZ01000048">
    <property type="protein sequence ID" value="PIS04602.1"/>
    <property type="molecule type" value="Genomic_DNA"/>
</dbReference>
<comment type="caution">
    <text evidence="2">The sequence shown here is derived from an EMBL/GenBank/DDBJ whole genome shotgun (WGS) entry which is preliminary data.</text>
</comment>
<name>A0A2H0VZS4_9BACT</name>
<organism evidence="2 3">
    <name type="scientific">Candidatus Buchananbacteria bacterium CG10_big_fil_rev_8_21_14_0_10_42_9</name>
    <dbReference type="NCBI Taxonomy" id="1974526"/>
    <lineage>
        <taxon>Bacteria</taxon>
        <taxon>Candidatus Buchananiibacteriota</taxon>
    </lineage>
</organism>
<dbReference type="InterPro" id="IPR012902">
    <property type="entry name" value="N_methyl_site"/>
</dbReference>
<evidence type="ECO:0000313" key="2">
    <source>
        <dbReference type="EMBL" id="PIS04602.1"/>
    </source>
</evidence>
<accession>A0A2H0VZS4</accession>
<keyword evidence="1" id="KW-0472">Membrane</keyword>